<dbReference type="EMBL" id="JBEDUW010000001">
    <property type="protein sequence ID" value="KAK9950566.1"/>
    <property type="molecule type" value="Genomic_DNA"/>
</dbReference>
<organism evidence="2 3">
    <name type="scientific">Rubus argutus</name>
    <name type="common">Southern blackberry</name>
    <dbReference type="NCBI Taxonomy" id="59490"/>
    <lineage>
        <taxon>Eukaryota</taxon>
        <taxon>Viridiplantae</taxon>
        <taxon>Streptophyta</taxon>
        <taxon>Embryophyta</taxon>
        <taxon>Tracheophyta</taxon>
        <taxon>Spermatophyta</taxon>
        <taxon>Magnoliopsida</taxon>
        <taxon>eudicotyledons</taxon>
        <taxon>Gunneridae</taxon>
        <taxon>Pentapetalae</taxon>
        <taxon>rosids</taxon>
        <taxon>fabids</taxon>
        <taxon>Rosales</taxon>
        <taxon>Rosaceae</taxon>
        <taxon>Rosoideae</taxon>
        <taxon>Rosoideae incertae sedis</taxon>
        <taxon>Rubus</taxon>
    </lineage>
</organism>
<evidence type="ECO:0000256" key="1">
    <source>
        <dbReference type="SAM" id="MobiDB-lite"/>
    </source>
</evidence>
<accession>A0AAW1YPH2</accession>
<feature type="compositionally biased region" description="Basic residues" evidence="1">
    <location>
        <begin position="23"/>
        <end position="33"/>
    </location>
</feature>
<feature type="compositionally biased region" description="Pro residues" evidence="1">
    <location>
        <begin position="44"/>
        <end position="56"/>
    </location>
</feature>
<proteinExistence type="predicted"/>
<comment type="caution">
    <text evidence="2">The sequence shown here is derived from an EMBL/GenBank/DDBJ whole genome shotgun (WGS) entry which is preliminary data.</text>
</comment>
<dbReference type="Proteomes" id="UP001457282">
    <property type="component" value="Unassembled WGS sequence"/>
</dbReference>
<dbReference type="AlphaFoldDB" id="A0AAW1YPH2"/>
<sequence>MKTAQPSPHRAHRSRDSPLPPPLRRHRNHRRQSLIRPQAAPQPITDPPLPCKPAPPRRLSVFTVVPNLGFTPITVAPSNRSKLSTPSSIPHELVLSPASSDHPSPAAGLYLNRISVLKHRRCSMMLSGSLCFQKR</sequence>
<gene>
    <name evidence="2" type="ORF">M0R45_006051</name>
</gene>
<protein>
    <submittedName>
        <fullName evidence="2">Uncharacterized protein</fullName>
    </submittedName>
</protein>
<feature type="region of interest" description="Disordered" evidence="1">
    <location>
        <begin position="1"/>
        <end position="57"/>
    </location>
</feature>
<evidence type="ECO:0000313" key="2">
    <source>
        <dbReference type="EMBL" id="KAK9950566.1"/>
    </source>
</evidence>
<keyword evidence="3" id="KW-1185">Reference proteome</keyword>
<evidence type="ECO:0000313" key="3">
    <source>
        <dbReference type="Proteomes" id="UP001457282"/>
    </source>
</evidence>
<reference evidence="2 3" key="1">
    <citation type="journal article" date="2023" name="G3 (Bethesda)">
        <title>A chromosome-length genome assembly and annotation of blackberry (Rubus argutus, cv. 'Hillquist').</title>
        <authorList>
            <person name="Bruna T."/>
            <person name="Aryal R."/>
            <person name="Dudchenko O."/>
            <person name="Sargent D.J."/>
            <person name="Mead D."/>
            <person name="Buti M."/>
            <person name="Cavallini A."/>
            <person name="Hytonen T."/>
            <person name="Andres J."/>
            <person name="Pham M."/>
            <person name="Weisz D."/>
            <person name="Mascagni F."/>
            <person name="Usai G."/>
            <person name="Natali L."/>
            <person name="Bassil N."/>
            <person name="Fernandez G.E."/>
            <person name="Lomsadze A."/>
            <person name="Armour M."/>
            <person name="Olukolu B."/>
            <person name="Poorten T."/>
            <person name="Britton C."/>
            <person name="Davik J."/>
            <person name="Ashrafi H."/>
            <person name="Aiden E.L."/>
            <person name="Borodovsky M."/>
            <person name="Worthington M."/>
        </authorList>
    </citation>
    <scope>NUCLEOTIDE SEQUENCE [LARGE SCALE GENOMIC DNA]</scope>
    <source>
        <strain evidence="2">PI 553951</strain>
    </source>
</reference>
<name>A0AAW1YPH2_RUBAR</name>